<gene>
    <name evidence="2" type="ORF">J3R30DRAFT_3501045</name>
</gene>
<evidence type="ECO:0000256" key="1">
    <source>
        <dbReference type="SAM" id="MobiDB-lite"/>
    </source>
</evidence>
<dbReference type="AlphaFoldDB" id="A0A9W9A6F1"/>
<dbReference type="EMBL" id="JAOTPV010000014">
    <property type="protein sequence ID" value="KAJ4475592.1"/>
    <property type="molecule type" value="Genomic_DNA"/>
</dbReference>
<comment type="caution">
    <text evidence="2">The sequence shown here is derived from an EMBL/GenBank/DDBJ whole genome shotgun (WGS) entry which is preliminary data.</text>
</comment>
<evidence type="ECO:0000313" key="2">
    <source>
        <dbReference type="EMBL" id="KAJ4475592.1"/>
    </source>
</evidence>
<name>A0A9W9A6F1_9AGAR</name>
<keyword evidence="3" id="KW-1185">Reference proteome</keyword>
<evidence type="ECO:0000313" key="3">
    <source>
        <dbReference type="Proteomes" id="UP001150266"/>
    </source>
</evidence>
<organism evidence="2 3">
    <name type="scientific">Lentinula aciculospora</name>
    <dbReference type="NCBI Taxonomy" id="153920"/>
    <lineage>
        <taxon>Eukaryota</taxon>
        <taxon>Fungi</taxon>
        <taxon>Dikarya</taxon>
        <taxon>Basidiomycota</taxon>
        <taxon>Agaricomycotina</taxon>
        <taxon>Agaricomycetes</taxon>
        <taxon>Agaricomycetidae</taxon>
        <taxon>Agaricales</taxon>
        <taxon>Marasmiineae</taxon>
        <taxon>Omphalotaceae</taxon>
        <taxon>Lentinula</taxon>
    </lineage>
</organism>
<reference evidence="2" key="1">
    <citation type="submission" date="2022-08" db="EMBL/GenBank/DDBJ databases">
        <title>A Global Phylogenomic Analysis of the Shiitake Genus Lentinula.</title>
        <authorList>
            <consortium name="DOE Joint Genome Institute"/>
            <person name="Sierra-Patev S."/>
            <person name="Min B."/>
            <person name="Naranjo-Ortiz M."/>
            <person name="Looney B."/>
            <person name="Konkel Z."/>
            <person name="Slot J.C."/>
            <person name="Sakamoto Y."/>
            <person name="Steenwyk J.L."/>
            <person name="Rokas A."/>
            <person name="Carro J."/>
            <person name="Camarero S."/>
            <person name="Ferreira P."/>
            <person name="Molpeceres G."/>
            <person name="Ruiz-Duenas F.J."/>
            <person name="Serrano A."/>
            <person name="Henrissat B."/>
            <person name="Drula E."/>
            <person name="Hughes K.W."/>
            <person name="Mata J.L."/>
            <person name="Ishikawa N.K."/>
            <person name="Vargas-Isla R."/>
            <person name="Ushijima S."/>
            <person name="Smith C.A."/>
            <person name="Ahrendt S."/>
            <person name="Andreopoulos W."/>
            <person name="He G."/>
            <person name="Labutti K."/>
            <person name="Lipzen A."/>
            <person name="Ng V."/>
            <person name="Riley R."/>
            <person name="Sandor L."/>
            <person name="Barry K."/>
            <person name="Martinez A.T."/>
            <person name="Xiao Y."/>
            <person name="Gibbons J.G."/>
            <person name="Terashima K."/>
            <person name="Grigoriev I.V."/>
            <person name="Hibbett D.S."/>
        </authorList>
    </citation>
    <scope>NUCLEOTIDE SEQUENCE</scope>
    <source>
        <strain evidence="2">JLM2183</strain>
    </source>
</reference>
<protein>
    <submittedName>
        <fullName evidence="2">Uncharacterized protein</fullName>
    </submittedName>
</protein>
<accession>A0A9W9A6F1</accession>
<feature type="compositionally biased region" description="Polar residues" evidence="1">
    <location>
        <begin position="173"/>
        <end position="188"/>
    </location>
</feature>
<sequence>MEHPYLRTVLVQPGSRRRGRPPKLPPLPYAKQTSQRVTSLLADTMCQERPRIDDDESTQPLDIDDELKKTFSIVYKKHGSLKERRDLNIKYQHIACEQCITRNKTCEIRATALQCGNCPPYVKCTRVPSLKMLRVLDIMDITEEQYGWLLAWYKKTAEEELLEPLRESLQLASASAGPSYSPNNSTVSPERDTPHSSLTSTIVSQTLPMAYRNEDPTHLQNNERNNSTNYGTVNVVPQDHQNNEYSSPRKYYSYPATHILAQPLPIPYARNEQRLGDRSLSQVQVAPYHTPPSPYRSPSPCLLAPTAPYRIPSDECSCSECVDLYAQSYTIPGQQTRITWNRHNDETHSHLTMGQPSSLSSIVHSGEMPHHEINFEMNCQGCANGECGHTRQSEDSSALLHYSYPERTGYLHQPFHDDIRRPYSG</sequence>
<feature type="region of interest" description="Disordered" evidence="1">
    <location>
        <begin position="173"/>
        <end position="197"/>
    </location>
</feature>
<proteinExistence type="predicted"/>
<dbReference type="Proteomes" id="UP001150266">
    <property type="component" value="Unassembled WGS sequence"/>
</dbReference>
<dbReference type="OrthoDB" id="2890087at2759"/>